<organism evidence="2 3">
    <name type="scientific">Blastomyces silverae</name>
    <dbReference type="NCBI Taxonomy" id="2060906"/>
    <lineage>
        <taxon>Eukaryota</taxon>
        <taxon>Fungi</taxon>
        <taxon>Dikarya</taxon>
        <taxon>Ascomycota</taxon>
        <taxon>Pezizomycotina</taxon>
        <taxon>Eurotiomycetes</taxon>
        <taxon>Eurotiomycetidae</taxon>
        <taxon>Onygenales</taxon>
        <taxon>Ajellomycetaceae</taxon>
        <taxon>Blastomyces</taxon>
    </lineage>
</organism>
<evidence type="ECO:0008006" key="4">
    <source>
        <dbReference type="Google" id="ProtNLM"/>
    </source>
</evidence>
<feature type="signal peptide" evidence="1">
    <location>
        <begin position="1"/>
        <end position="17"/>
    </location>
</feature>
<evidence type="ECO:0000256" key="1">
    <source>
        <dbReference type="SAM" id="SignalP"/>
    </source>
</evidence>
<reference evidence="3" key="1">
    <citation type="journal article" date="2015" name="PLoS Genet.">
        <title>The dynamic genome and transcriptome of the human fungal pathogen Blastomyces and close relative Emmonsia.</title>
        <authorList>
            <person name="Munoz J.F."/>
            <person name="Gauthier G.M."/>
            <person name="Desjardins C.A."/>
            <person name="Gallo J.E."/>
            <person name="Holder J."/>
            <person name="Sullivan T.D."/>
            <person name="Marty A.J."/>
            <person name="Carmen J.C."/>
            <person name="Chen Z."/>
            <person name="Ding L."/>
            <person name="Gujja S."/>
            <person name="Magrini V."/>
            <person name="Misas E."/>
            <person name="Mitreva M."/>
            <person name="Priest M."/>
            <person name="Saif S."/>
            <person name="Whiston E.A."/>
            <person name="Young S."/>
            <person name="Zeng Q."/>
            <person name="Goldman W.E."/>
            <person name="Mardis E.R."/>
            <person name="Taylor J.W."/>
            <person name="McEwen J.G."/>
            <person name="Clay O.K."/>
            <person name="Klein B.S."/>
            <person name="Cuomo C.A."/>
        </authorList>
    </citation>
    <scope>NUCLEOTIDE SEQUENCE [LARGE SCALE GENOMIC DNA]</scope>
    <source>
        <strain evidence="3">UAMH 139</strain>
    </source>
</reference>
<dbReference type="Proteomes" id="UP000053573">
    <property type="component" value="Unassembled WGS sequence"/>
</dbReference>
<feature type="chain" id="PRO_5005199407" description="Extracellular membrane protein CFEM domain-containing protein" evidence="1">
    <location>
        <begin position="18"/>
        <end position="86"/>
    </location>
</feature>
<proteinExistence type="predicted"/>
<dbReference type="EMBL" id="LDEV01002764">
    <property type="protein sequence ID" value="KLJ07725.1"/>
    <property type="molecule type" value="Genomic_DNA"/>
</dbReference>
<comment type="caution">
    <text evidence="2">The sequence shown here is derived from an EMBL/GenBank/DDBJ whole genome shotgun (WGS) entry which is preliminary data.</text>
</comment>
<keyword evidence="1" id="KW-0732">Signal</keyword>
<dbReference type="AlphaFoldDB" id="A0A0H1B8I7"/>
<evidence type="ECO:0000313" key="3">
    <source>
        <dbReference type="Proteomes" id="UP000053573"/>
    </source>
</evidence>
<accession>A0A0H1B8I7</accession>
<sequence length="86" mass="9425">MKVTPVALLALLGVAAAGPTKKNPGIYDGAGWDYCATETTCYTDRDCQVMDDCLSKVWKGDVDFIACGVDFVEPHTCWEWIKGQPH</sequence>
<dbReference type="OrthoDB" id="4188586at2759"/>
<evidence type="ECO:0000313" key="2">
    <source>
        <dbReference type="EMBL" id="KLJ07725.1"/>
    </source>
</evidence>
<protein>
    <recommendedName>
        <fullName evidence="4">Extracellular membrane protein CFEM domain-containing protein</fullName>
    </recommendedName>
</protein>
<name>A0A0H1B8I7_9EURO</name>
<keyword evidence="3" id="KW-1185">Reference proteome</keyword>
<gene>
    <name evidence="2" type="ORF">EMPG_16800</name>
</gene>